<evidence type="ECO:0000313" key="2">
    <source>
        <dbReference type="EMBL" id="KAH6594953.1"/>
    </source>
</evidence>
<dbReference type="Proteomes" id="UP001648503">
    <property type="component" value="Unassembled WGS sequence"/>
</dbReference>
<sequence>MSKILRNIFKTGESAIRTKEYQNRLFWQKDSHIPTHGRKRGDAFSFALGLGATLACCGISVNCIVDALNSQ</sequence>
<keyword evidence="1" id="KW-1133">Transmembrane helix</keyword>
<keyword evidence="1" id="KW-0472">Membrane</keyword>
<keyword evidence="3" id="KW-1185">Reference proteome</keyword>
<name>A0ABQ8FAM6_9FUNG</name>
<dbReference type="EMBL" id="JAFCIX010000325">
    <property type="protein sequence ID" value="KAH6594953.1"/>
    <property type="molecule type" value="Genomic_DNA"/>
</dbReference>
<organism evidence="2 3">
    <name type="scientific">Batrachochytrium salamandrivorans</name>
    <dbReference type="NCBI Taxonomy" id="1357716"/>
    <lineage>
        <taxon>Eukaryota</taxon>
        <taxon>Fungi</taxon>
        <taxon>Fungi incertae sedis</taxon>
        <taxon>Chytridiomycota</taxon>
        <taxon>Chytridiomycota incertae sedis</taxon>
        <taxon>Chytridiomycetes</taxon>
        <taxon>Rhizophydiales</taxon>
        <taxon>Rhizophydiales incertae sedis</taxon>
        <taxon>Batrachochytrium</taxon>
    </lineage>
</organism>
<evidence type="ECO:0000256" key="1">
    <source>
        <dbReference type="SAM" id="Phobius"/>
    </source>
</evidence>
<keyword evidence="1" id="KW-0812">Transmembrane</keyword>
<reference evidence="2 3" key="1">
    <citation type="submission" date="2021-02" db="EMBL/GenBank/DDBJ databases">
        <title>Variation within the Batrachochytrium salamandrivorans European outbreak.</title>
        <authorList>
            <person name="Kelly M."/>
            <person name="Pasmans F."/>
            <person name="Shea T.P."/>
            <person name="Munoz J.F."/>
            <person name="Carranza S."/>
            <person name="Cuomo C.A."/>
            <person name="Martel A."/>
        </authorList>
    </citation>
    <scope>NUCLEOTIDE SEQUENCE [LARGE SCALE GENOMIC DNA]</scope>
    <source>
        <strain evidence="2 3">AMFP18/2</strain>
    </source>
</reference>
<feature type="transmembrane region" description="Helical" evidence="1">
    <location>
        <begin position="46"/>
        <end position="68"/>
    </location>
</feature>
<proteinExistence type="predicted"/>
<protein>
    <submittedName>
        <fullName evidence="2">Uncharacterized protein</fullName>
    </submittedName>
</protein>
<accession>A0ABQ8FAM6</accession>
<evidence type="ECO:0000313" key="3">
    <source>
        <dbReference type="Proteomes" id="UP001648503"/>
    </source>
</evidence>
<gene>
    <name evidence="2" type="ORF">BASA50_006215</name>
</gene>
<comment type="caution">
    <text evidence="2">The sequence shown here is derived from an EMBL/GenBank/DDBJ whole genome shotgun (WGS) entry which is preliminary data.</text>
</comment>